<sequence>MRPTFFPVPDSAIGHIVLLELIRLSRMDSNGFHYIDMDCKVSCETSVGEERKAGNGLPVSIQCVLADARAGTLIDALVASGALRVLVDLDVLQRRCELIARQWHDERLLHAFVRAQASAPMIRRFFRTATRSSISRLRQAMNVPAPAKPRMPAARETDTLLSRWHSLRDIADVRERYLALHRECDGAWSLASLFAALDSAANPDAASSVRARPSPNSRESHHVRHAPRPEGQPVAGQKLG</sequence>
<dbReference type="EMBL" id="CADILN010000002">
    <property type="protein sequence ID" value="CAB4048554.1"/>
    <property type="molecule type" value="Genomic_DNA"/>
</dbReference>
<feature type="region of interest" description="Disordered" evidence="1">
    <location>
        <begin position="204"/>
        <end position="240"/>
    </location>
</feature>
<reference evidence="2 3" key="1">
    <citation type="submission" date="2020-04" db="EMBL/GenBank/DDBJ databases">
        <authorList>
            <person name="De Canck E."/>
        </authorList>
    </citation>
    <scope>NUCLEOTIDE SEQUENCE [LARGE SCALE GENOMIC DNA]</scope>
    <source>
        <strain evidence="2 3">LMG 9964</strain>
    </source>
</reference>
<evidence type="ECO:0000313" key="2">
    <source>
        <dbReference type="EMBL" id="CAB4048554.1"/>
    </source>
</evidence>
<dbReference type="AlphaFoldDB" id="A0A6J5K6H1"/>
<dbReference type="RefSeq" id="WP_081588208.1">
    <property type="nucleotide sequence ID" value="NZ_CADILN010000002.1"/>
</dbReference>
<gene>
    <name evidence="2" type="ORF">LMG9964_02195</name>
</gene>
<name>A0A6J5K6H1_9BURK</name>
<protein>
    <recommendedName>
        <fullName evidence="4">DUF2857 domain-containing protein</fullName>
    </recommendedName>
</protein>
<evidence type="ECO:0000256" key="1">
    <source>
        <dbReference type="SAM" id="MobiDB-lite"/>
    </source>
</evidence>
<accession>A0A6J5K6H1</accession>
<dbReference type="GeneID" id="84319881"/>
<evidence type="ECO:0000313" key="3">
    <source>
        <dbReference type="Proteomes" id="UP000494102"/>
    </source>
</evidence>
<proteinExistence type="predicted"/>
<organism evidence="2 3">
    <name type="scientific">Paraburkholderia phenoliruptrix</name>
    <dbReference type="NCBI Taxonomy" id="252970"/>
    <lineage>
        <taxon>Bacteria</taxon>
        <taxon>Pseudomonadati</taxon>
        <taxon>Pseudomonadota</taxon>
        <taxon>Betaproteobacteria</taxon>
        <taxon>Burkholderiales</taxon>
        <taxon>Burkholderiaceae</taxon>
        <taxon>Paraburkholderia</taxon>
    </lineage>
</organism>
<evidence type="ECO:0008006" key="4">
    <source>
        <dbReference type="Google" id="ProtNLM"/>
    </source>
</evidence>
<dbReference type="Proteomes" id="UP000494102">
    <property type="component" value="Unassembled WGS sequence"/>
</dbReference>